<organism evidence="1">
    <name type="scientific">Siphoviridae sp. ctLqe90</name>
    <dbReference type="NCBI Taxonomy" id="2825456"/>
    <lineage>
        <taxon>Viruses</taxon>
        <taxon>Duplodnaviria</taxon>
        <taxon>Heunggongvirae</taxon>
        <taxon>Uroviricota</taxon>
        <taxon>Caudoviricetes</taxon>
    </lineage>
</organism>
<name>A0A8S5Q3T4_9CAUD</name>
<proteinExistence type="predicted"/>
<reference evidence="1" key="1">
    <citation type="journal article" date="2021" name="Proc. Natl. Acad. Sci. U.S.A.">
        <title>A Catalog of Tens of Thousands of Viruses from Human Metagenomes Reveals Hidden Associations with Chronic Diseases.</title>
        <authorList>
            <person name="Tisza M.J."/>
            <person name="Buck C.B."/>
        </authorList>
    </citation>
    <scope>NUCLEOTIDE SEQUENCE</scope>
    <source>
        <strain evidence="1">CtLqe90</strain>
    </source>
</reference>
<sequence length="31" mass="3888">MLIYLILVIKRFVKNIRYLIILCIEFYKEII</sequence>
<protein>
    <submittedName>
        <fullName evidence="1">Uncharacterized protein</fullName>
    </submittedName>
</protein>
<accession>A0A8S5Q3T4</accession>
<evidence type="ECO:0000313" key="1">
    <source>
        <dbReference type="EMBL" id="DAE13309.1"/>
    </source>
</evidence>
<dbReference type="EMBL" id="BK015564">
    <property type="protein sequence ID" value="DAE13309.1"/>
    <property type="molecule type" value="Genomic_DNA"/>
</dbReference>